<dbReference type="GO" id="GO:0005739">
    <property type="term" value="C:mitochondrion"/>
    <property type="evidence" value="ECO:0007669"/>
    <property type="project" value="TreeGrafter"/>
</dbReference>
<dbReference type="SUPFAM" id="SSF52518">
    <property type="entry name" value="Thiamin diphosphate-binding fold (THDP-binding)"/>
    <property type="match status" value="1"/>
</dbReference>
<evidence type="ECO:0000259" key="5">
    <source>
        <dbReference type="SMART" id="SM00861"/>
    </source>
</evidence>
<keyword evidence="7" id="KW-1185">Reference proteome</keyword>
<dbReference type="Pfam" id="PF02779">
    <property type="entry name" value="Transket_pyr"/>
    <property type="match status" value="1"/>
</dbReference>
<evidence type="ECO:0000256" key="1">
    <source>
        <dbReference type="ARBA" id="ARBA00001964"/>
    </source>
</evidence>
<dbReference type="GO" id="GO:0045252">
    <property type="term" value="C:oxoglutarate dehydrogenase complex"/>
    <property type="evidence" value="ECO:0007669"/>
    <property type="project" value="TreeGrafter"/>
</dbReference>
<feature type="domain" description="Transketolase-like pyrimidine-binding" evidence="5">
    <location>
        <begin position="53"/>
        <end position="263"/>
    </location>
</feature>
<dbReference type="AlphaFoldDB" id="A0A4P9YUF4"/>
<dbReference type="GO" id="GO:0030976">
    <property type="term" value="F:thiamine pyrophosphate binding"/>
    <property type="evidence" value="ECO:0007669"/>
    <property type="project" value="InterPro"/>
</dbReference>
<evidence type="ECO:0000256" key="2">
    <source>
        <dbReference type="ARBA" id="ARBA00006936"/>
    </source>
</evidence>
<dbReference type="FunFam" id="3.40.50.12470:FF:000003">
    <property type="entry name" value="2-oxoglutarate dehydrogenase E1 component"/>
    <property type="match status" value="1"/>
</dbReference>
<proteinExistence type="inferred from homology"/>
<dbReference type="OrthoDB" id="413077at2759"/>
<dbReference type="GO" id="GO:0004591">
    <property type="term" value="F:oxoglutarate dehydrogenase (succinyl-transferring) activity"/>
    <property type="evidence" value="ECO:0007669"/>
    <property type="project" value="TreeGrafter"/>
</dbReference>
<dbReference type="InterPro" id="IPR029061">
    <property type="entry name" value="THDP-binding"/>
</dbReference>
<evidence type="ECO:0000313" key="7">
    <source>
        <dbReference type="Proteomes" id="UP000278143"/>
    </source>
</evidence>
<name>A0A4P9YUF4_9FUNG</name>
<dbReference type="InterPro" id="IPR011603">
    <property type="entry name" value="2oxoglutarate_DH_E1"/>
</dbReference>
<feature type="non-terminal residue" evidence="6">
    <location>
        <position position="306"/>
    </location>
</feature>
<dbReference type="GO" id="GO:0006099">
    <property type="term" value="P:tricarboxylic acid cycle"/>
    <property type="evidence" value="ECO:0007669"/>
    <property type="project" value="TreeGrafter"/>
</dbReference>
<dbReference type="SMART" id="SM00861">
    <property type="entry name" value="Transket_pyr"/>
    <property type="match status" value="1"/>
</dbReference>
<organism evidence="6 7">
    <name type="scientific">Syncephalis pseudoplumigaleata</name>
    <dbReference type="NCBI Taxonomy" id="1712513"/>
    <lineage>
        <taxon>Eukaryota</taxon>
        <taxon>Fungi</taxon>
        <taxon>Fungi incertae sedis</taxon>
        <taxon>Zoopagomycota</taxon>
        <taxon>Zoopagomycotina</taxon>
        <taxon>Zoopagomycetes</taxon>
        <taxon>Zoopagales</taxon>
        <taxon>Piptocephalidaceae</taxon>
        <taxon>Syncephalis</taxon>
    </lineage>
</organism>
<evidence type="ECO:0000313" key="6">
    <source>
        <dbReference type="EMBL" id="RKP23464.1"/>
    </source>
</evidence>
<keyword evidence="3" id="KW-0560">Oxidoreductase</keyword>
<keyword evidence="4" id="KW-0786">Thiamine pyrophosphate</keyword>
<evidence type="ECO:0000256" key="4">
    <source>
        <dbReference type="ARBA" id="ARBA00023052"/>
    </source>
</evidence>
<dbReference type="Proteomes" id="UP000278143">
    <property type="component" value="Unassembled WGS sequence"/>
</dbReference>
<dbReference type="Gene3D" id="3.40.50.12470">
    <property type="match status" value="1"/>
</dbReference>
<dbReference type="PANTHER" id="PTHR23152">
    <property type="entry name" value="2-OXOGLUTARATE DEHYDROGENASE"/>
    <property type="match status" value="1"/>
</dbReference>
<dbReference type="Pfam" id="PF16870">
    <property type="entry name" value="OxoGdeHyase_C"/>
    <property type="match status" value="1"/>
</dbReference>
<dbReference type="PANTHER" id="PTHR23152:SF4">
    <property type="entry name" value="2-OXOADIPATE DEHYDROGENASE COMPLEX COMPONENT E1"/>
    <property type="match status" value="1"/>
</dbReference>
<sequence length="306" mass="34306">MLTRVSNPTGAARDVLEHVGKITTTVPMGFDAHPVLVKILKARAKSLDEGANIDWPTAESLAFGSLLLEGKHVRLSGQDVERGTFSQRHSVLHHQNTEEQYTPLANLKPTQAPFTVSNSSLSEYGALGFELGYSLVNPNSLVIWEAQFGDFANTAQVIIDQFIAAGEKKWLQQSGIIMNLPHGFDGQGPEHSSARMERYLQLTNDHPHKFPTPEKLARQIQDCSMQIVYCSTPANYFHVLRRQVYRDFRKPLICLNSKSLLRHPMARSTLEEMTGNTYFQKYIPDSHPETLAAPDQIKRHVLCSGQ</sequence>
<comment type="cofactor">
    <cofactor evidence="1">
        <name>thiamine diphosphate</name>
        <dbReference type="ChEBI" id="CHEBI:58937"/>
    </cofactor>
</comment>
<dbReference type="InterPro" id="IPR005475">
    <property type="entry name" value="Transketolase-like_Pyr-bd"/>
</dbReference>
<protein>
    <submittedName>
        <fullName evidence="6">Transketolase, pyrimidine binding domain-containing protein</fullName>
    </submittedName>
</protein>
<reference evidence="7" key="1">
    <citation type="journal article" date="2018" name="Nat. Microbiol.">
        <title>Leveraging single-cell genomics to expand the fungal tree of life.</title>
        <authorList>
            <person name="Ahrendt S.R."/>
            <person name="Quandt C.A."/>
            <person name="Ciobanu D."/>
            <person name="Clum A."/>
            <person name="Salamov A."/>
            <person name="Andreopoulos B."/>
            <person name="Cheng J.F."/>
            <person name="Woyke T."/>
            <person name="Pelin A."/>
            <person name="Henrissat B."/>
            <person name="Reynolds N.K."/>
            <person name="Benny G.L."/>
            <person name="Smith M.E."/>
            <person name="James T.Y."/>
            <person name="Grigoriev I.V."/>
        </authorList>
    </citation>
    <scope>NUCLEOTIDE SEQUENCE [LARGE SCALE GENOMIC DNA]</scope>
    <source>
        <strain evidence="7">Benny S71-1</strain>
    </source>
</reference>
<dbReference type="InterPro" id="IPR031717">
    <property type="entry name" value="ODO-1/KGD_C"/>
</dbReference>
<accession>A0A4P9YUF4</accession>
<dbReference type="EMBL" id="KZ990946">
    <property type="protein sequence ID" value="RKP23464.1"/>
    <property type="molecule type" value="Genomic_DNA"/>
</dbReference>
<evidence type="ECO:0000256" key="3">
    <source>
        <dbReference type="ARBA" id="ARBA00023002"/>
    </source>
</evidence>
<gene>
    <name evidence="6" type="ORF">SYNPS1DRAFT_18564</name>
</gene>
<comment type="similarity">
    <text evidence="2">Belongs to the alpha-ketoglutarate dehydrogenase family.</text>
</comment>